<dbReference type="InterPro" id="IPR050275">
    <property type="entry name" value="PGM_Phosphatase"/>
</dbReference>
<comment type="caution">
    <text evidence="3">The sequence shown here is derived from an EMBL/GenBank/DDBJ whole genome shotgun (WGS) entry which is preliminary data.</text>
</comment>
<keyword evidence="2" id="KW-0732">Signal</keyword>
<dbReference type="GO" id="GO:0005737">
    <property type="term" value="C:cytoplasm"/>
    <property type="evidence" value="ECO:0007669"/>
    <property type="project" value="TreeGrafter"/>
</dbReference>
<dbReference type="SUPFAM" id="SSF53254">
    <property type="entry name" value="Phosphoglycerate mutase-like"/>
    <property type="match status" value="1"/>
</dbReference>
<dbReference type="InterPro" id="IPR029033">
    <property type="entry name" value="His_PPase_superfam"/>
</dbReference>
<sequence>MTACSAARVAGGAVAAALLLVIAAATALAPAPRAAIALAPAGAPEAAAAAWDGALDRKHHKKKKPKPYTSPSGLFIQERASKGLPGPGQHFSFGALKPWDDILELLDDDDVDRKLLLVVRHGQAVSNYLSDTLGPDEWFGVEGTCNYTDRTGVHWDIFDADLTDLGTAQAQSLNSMLAGGGCLNTAANVLKALPLNATSVEELVRETLGEDTCDARRSASDPPKDAVRRRRGGDAPCEFDRGLRSSFPGFKFRVWEEDEEDRGFGLLGDGDGLWYRDTREQQQHQVKRARRFLDILFNNAPEKVVVIVTHSGFARSLLLAVEREPYRPNNAEMVPVIVDRNDDYRRLGLGADDEDEDGAWGRRGAAAATAAV</sequence>
<reference evidence="3 4" key="1">
    <citation type="journal article" date="2018" name="Sci. Rep.">
        <title>Raphidocelis subcapitata (=Pseudokirchneriella subcapitata) provides an insight into genome evolution and environmental adaptations in the Sphaeropleales.</title>
        <authorList>
            <person name="Suzuki S."/>
            <person name="Yamaguchi H."/>
            <person name="Nakajima N."/>
            <person name="Kawachi M."/>
        </authorList>
    </citation>
    <scope>NUCLEOTIDE SEQUENCE [LARGE SCALE GENOMIC DNA]</scope>
    <source>
        <strain evidence="3 4">NIES-35</strain>
    </source>
</reference>
<evidence type="ECO:0000256" key="2">
    <source>
        <dbReference type="SAM" id="SignalP"/>
    </source>
</evidence>
<dbReference type="GO" id="GO:0016791">
    <property type="term" value="F:phosphatase activity"/>
    <property type="evidence" value="ECO:0007669"/>
    <property type="project" value="TreeGrafter"/>
</dbReference>
<feature type="signal peptide" evidence="2">
    <location>
        <begin position="1"/>
        <end position="27"/>
    </location>
</feature>
<evidence type="ECO:0000313" key="4">
    <source>
        <dbReference type="Proteomes" id="UP000247498"/>
    </source>
</evidence>
<accession>A0A2V0PCE6</accession>
<dbReference type="Proteomes" id="UP000247498">
    <property type="component" value="Unassembled WGS sequence"/>
</dbReference>
<dbReference type="AlphaFoldDB" id="A0A2V0PCE6"/>
<feature type="compositionally biased region" description="Basic and acidic residues" evidence="1">
    <location>
        <begin position="214"/>
        <end position="226"/>
    </location>
</feature>
<dbReference type="OrthoDB" id="496981at2759"/>
<protein>
    <recommendedName>
        <fullName evidence="5">Phosphoglycerate mutase</fullName>
    </recommendedName>
</protein>
<feature type="chain" id="PRO_5015977832" description="Phosphoglycerate mutase" evidence="2">
    <location>
        <begin position="28"/>
        <end position="372"/>
    </location>
</feature>
<dbReference type="PANTHER" id="PTHR48100:SF61">
    <property type="entry name" value="PHOSPHOGLYCERATE MUTASE"/>
    <property type="match status" value="1"/>
</dbReference>
<gene>
    <name evidence="3" type="ORF">Rsub_10444</name>
</gene>
<evidence type="ECO:0008006" key="5">
    <source>
        <dbReference type="Google" id="ProtNLM"/>
    </source>
</evidence>
<evidence type="ECO:0000313" key="3">
    <source>
        <dbReference type="EMBL" id="GBF97521.1"/>
    </source>
</evidence>
<feature type="region of interest" description="Disordered" evidence="1">
    <location>
        <begin position="214"/>
        <end position="233"/>
    </location>
</feature>
<keyword evidence="4" id="KW-1185">Reference proteome</keyword>
<proteinExistence type="predicted"/>
<dbReference type="PANTHER" id="PTHR48100">
    <property type="entry name" value="BROAD-SPECIFICITY PHOSPHATASE YOR283W-RELATED"/>
    <property type="match status" value="1"/>
</dbReference>
<organism evidence="3 4">
    <name type="scientific">Raphidocelis subcapitata</name>
    <dbReference type="NCBI Taxonomy" id="307507"/>
    <lineage>
        <taxon>Eukaryota</taxon>
        <taxon>Viridiplantae</taxon>
        <taxon>Chlorophyta</taxon>
        <taxon>core chlorophytes</taxon>
        <taxon>Chlorophyceae</taxon>
        <taxon>CS clade</taxon>
        <taxon>Sphaeropleales</taxon>
        <taxon>Selenastraceae</taxon>
        <taxon>Raphidocelis</taxon>
    </lineage>
</organism>
<evidence type="ECO:0000256" key="1">
    <source>
        <dbReference type="SAM" id="MobiDB-lite"/>
    </source>
</evidence>
<dbReference type="InParanoid" id="A0A2V0PCE6"/>
<dbReference type="Gene3D" id="3.40.50.1240">
    <property type="entry name" value="Phosphoglycerate mutase-like"/>
    <property type="match status" value="1"/>
</dbReference>
<name>A0A2V0PCE6_9CHLO</name>
<dbReference type="EMBL" id="BDRX01000101">
    <property type="protein sequence ID" value="GBF97521.1"/>
    <property type="molecule type" value="Genomic_DNA"/>
</dbReference>